<dbReference type="RefSeq" id="WP_202656328.1">
    <property type="nucleotide sequence ID" value="NZ_JAESWB010000371.1"/>
</dbReference>
<gene>
    <name evidence="5" type="ORF">JK635_22635</name>
</gene>
<dbReference type="InterPro" id="IPR015854">
    <property type="entry name" value="ABC_transpr_LolD-like"/>
</dbReference>
<dbReference type="InterPro" id="IPR017911">
    <property type="entry name" value="MacB-like_ATP-bd"/>
</dbReference>
<sequence length="235" mass="26476">MELITLKDIKKIYSNRNNNTFALNGINLNIQQGELISIMGPSGSGKSTLLNVLGLIDTPTEGEYFFKGKSLKEIRKNKIHKTRNDMIGFVFQYFALLKDYTVLDNVVLPLTYRKLGHKERINKAKSYLEKVGLKEQVHKTPDELSGGQQQRVAIARALVGEPELILADEPTGNLDRRTGEEIINLLLQLNKEGKTIIVVTHDIEVAKKCNRIIELVDGKITQQFKNASIFSKTIL</sequence>
<dbReference type="SMART" id="SM00382">
    <property type="entry name" value="AAA"/>
    <property type="match status" value="1"/>
</dbReference>
<dbReference type="GO" id="GO:0005524">
    <property type="term" value="F:ATP binding"/>
    <property type="evidence" value="ECO:0007669"/>
    <property type="project" value="UniProtKB-KW"/>
</dbReference>
<dbReference type="InterPro" id="IPR003439">
    <property type="entry name" value="ABC_transporter-like_ATP-bd"/>
</dbReference>
<keyword evidence="2" id="KW-0547">Nucleotide-binding</keyword>
<reference evidence="5 6" key="1">
    <citation type="submission" date="2021-01" db="EMBL/GenBank/DDBJ databases">
        <title>Genome public.</title>
        <authorList>
            <person name="Liu C."/>
            <person name="Sun Q."/>
        </authorList>
    </citation>
    <scope>NUCLEOTIDE SEQUENCE [LARGE SCALE GENOMIC DNA]</scope>
    <source>
        <strain evidence="5 6">YIM B02564</strain>
    </source>
</reference>
<dbReference type="Proteomes" id="UP000623967">
    <property type="component" value="Unassembled WGS sequence"/>
</dbReference>
<dbReference type="Pfam" id="PF00005">
    <property type="entry name" value="ABC_tran"/>
    <property type="match status" value="1"/>
</dbReference>
<keyword evidence="6" id="KW-1185">Reference proteome</keyword>
<dbReference type="CDD" id="cd03255">
    <property type="entry name" value="ABC_MJ0796_LolCDE_FtsE"/>
    <property type="match status" value="1"/>
</dbReference>
<evidence type="ECO:0000313" key="5">
    <source>
        <dbReference type="EMBL" id="MBL4954959.1"/>
    </source>
</evidence>
<dbReference type="PANTHER" id="PTHR24220:SF86">
    <property type="entry name" value="ABC TRANSPORTER ABCH.1"/>
    <property type="match status" value="1"/>
</dbReference>
<evidence type="ECO:0000259" key="4">
    <source>
        <dbReference type="PROSITE" id="PS50893"/>
    </source>
</evidence>
<dbReference type="EMBL" id="JAESWB010000371">
    <property type="protein sequence ID" value="MBL4954959.1"/>
    <property type="molecule type" value="Genomic_DNA"/>
</dbReference>
<feature type="domain" description="ABC transporter" evidence="4">
    <location>
        <begin position="4"/>
        <end position="234"/>
    </location>
</feature>
<dbReference type="InterPro" id="IPR017871">
    <property type="entry name" value="ABC_transporter-like_CS"/>
</dbReference>
<organism evidence="5 6">
    <name type="scientific">Neobacillus paridis</name>
    <dbReference type="NCBI Taxonomy" id="2803862"/>
    <lineage>
        <taxon>Bacteria</taxon>
        <taxon>Bacillati</taxon>
        <taxon>Bacillota</taxon>
        <taxon>Bacilli</taxon>
        <taxon>Bacillales</taxon>
        <taxon>Bacillaceae</taxon>
        <taxon>Neobacillus</taxon>
    </lineage>
</organism>
<comment type="caution">
    <text evidence="5">The sequence shown here is derived from an EMBL/GenBank/DDBJ whole genome shotgun (WGS) entry which is preliminary data.</text>
</comment>
<protein>
    <submittedName>
        <fullName evidence="5">ABC transporter ATP-binding protein</fullName>
    </submittedName>
</protein>
<dbReference type="InterPro" id="IPR027417">
    <property type="entry name" value="P-loop_NTPase"/>
</dbReference>
<dbReference type="Gene3D" id="3.40.50.300">
    <property type="entry name" value="P-loop containing nucleotide triphosphate hydrolases"/>
    <property type="match status" value="1"/>
</dbReference>
<dbReference type="PROSITE" id="PS00211">
    <property type="entry name" value="ABC_TRANSPORTER_1"/>
    <property type="match status" value="1"/>
</dbReference>
<evidence type="ECO:0000256" key="1">
    <source>
        <dbReference type="ARBA" id="ARBA00022448"/>
    </source>
</evidence>
<evidence type="ECO:0000256" key="3">
    <source>
        <dbReference type="ARBA" id="ARBA00022840"/>
    </source>
</evidence>
<keyword evidence="1" id="KW-0813">Transport</keyword>
<dbReference type="PANTHER" id="PTHR24220">
    <property type="entry name" value="IMPORT ATP-BINDING PROTEIN"/>
    <property type="match status" value="1"/>
</dbReference>
<name>A0ABS1TW44_9BACI</name>
<dbReference type="PROSITE" id="PS50893">
    <property type="entry name" value="ABC_TRANSPORTER_2"/>
    <property type="match status" value="1"/>
</dbReference>
<dbReference type="InterPro" id="IPR003593">
    <property type="entry name" value="AAA+_ATPase"/>
</dbReference>
<evidence type="ECO:0000256" key="2">
    <source>
        <dbReference type="ARBA" id="ARBA00022741"/>
    </source>
</evidence>
<proteinExistence type="predicted"/>
<accession>A0ABS1TW44</accession>
<evidence type="ECO:0000313" key="6">
    <source>
        <dbReference type="Proteomes" id="UP000623967"/>
    </source>
</evidence>
<dbReference type="SUPFAM" id="SSF52540">
    <property type="entry name" value="P-loop containing nucleoside triphosphate hydrolases"/>
    <property type="match status" value="1"/>
</dbReference>
<keyword evidence="3 5" id="KW-0067">ATP-binding</keyword>